<comment type="function">
    <text evidence="4">Nitrate reductase is a key enzyme involved in the first step of nitrate assimilation in plants, fungi and bacteria.</text>
</comment>
<dbReference type="SUPFAM" id="SSF56524">
    <property type="entry name" value="Oxidoreductase molybdopterin-binding domain"/>
    <property type="match status" value="1"/>
</dbReference>
<evidence type="ECO:0000256" key="2">
    <source>
        <dbReference type="ARBA" id="ARBA00001971"/>
    </source>
</evidence>
<organism evidence="16 17">
    <name type="scientific">Spizellomyces punctatus (strain DAOM BR117)</name>
    <dbReference type="NCBI Taxonomy" id="645134"/>
    <lineage>
        <taxon>Eukaryota</taxon>
        <taxon>Fungi</taxon>
        <taxon>Fungi incertae sedis</taxon>
        <taxon>Chytridiomycota</taxon>
        <taxon>Chytridiomycota incertae sedis</taxon>
        <taxon>Chytridiomycetes</taxon>
        <taxon>Spizellomycetales</taxon>
        <taxon>Spizellomycetaceae</taxon>
        <taxon>Spizellomyces</taxon>
    </lineage>
</organism>
<dbReference type="InterPro" id="IPR008333">
    <property type="entry name" value="Cbr1-like_FAD-bd_dom"/>
</dbReference>
<dbReference type="EC" id="1.7.1.3" evidence="7"/>
<dbReference type="GO" id="GO:0050464">
    <property type="term" value="F:nitrate reductase (NADPH) activity"/>
    <property type="evidence" value="ECO:0007669"/>
    <property type="project" value="UniProtKB-EC"/>
</dbReference>
<evidence type="ECO:0000313" key="16">
    <source>
        <dbReference type="EMBL" id="KND02517.1"/>
    </source>
</evidence>
<dbReference type="PRINTS" id="PR00406">
    <property type="entry name" value="CYTB5RDTASE"/>
</dbReference>
<evidence type="ECO:0000313" key="17">
    <source>
        <dbReference type="Proteomes" id="UP000053201"/>
    </source>
</evidence>
<dbReference type="RefSeq" id="XP_016610556.1">
    <property type="nucleotide sequence ID" value="XM_016751261.1"/>
</dbReference>
<dbReference type="InterPro" id="IPR017927">
    <property type="entry name" value="FAD-bd_FR_type"/>
</dbReference>
<dbReference type="Gene3D" id="3.40.50.80">
    <property type="entry name" value="Nucleotide-binding domain of ferredoxin-NADP reductase (FNR) module"/>
    <property type="match status" value="1"/>
</dbReference>
<dbReference type="GO" id="GO:0020037">
    <property type="term" value="F:heme binding"/>
    <property type="evidence" value="ECO:0007669"/>
    <property type="project" value="TreeGrafter"/>
</dbReference>
<dbReference type="AlphaFoldDB" id="A0A0L0HN51"/>
<keyword evidence="12" id="KW-0534">Nitrate assimilation</keyword>
<dbReference type="OMA" id="MNNCWYT"/>
<reference evidence="16 17" key="1">
    <citation type="submission" date="2009-08" db="EMBL/GenBank/DDBJ databases">
        <title>The Genome Sequence of Spizellomyces punctatus strain DAOM BR117.</title>
        <authorList>
            <consortium name="The Broad Institute Genome Sequencing Platform"/>
            <person name="Russ C."/>
            <person name="Cuomo C."/>
            <person name="Shea T."/>
            <person name="Young S.K."/>
            <person name="Zeng Q."/>
            <person name="Koehrsen M."/>
            <person name="Haas B."/>
            <person name="Borodovsky M."/>
            <person name="Guigo R."/>
            <person name="Alvarado L."/>
            <person name="Berlin A."/>
            <person name="Bochicchio J."/>
            <person name="Borenstein D."/>
            <person name="Chapman S."/>
            <person name="Chen Z."/>
            <person name="Engels R."/>
            <person name="Freedman E."/>
            <person name="Gellesch M."/>
            <person name="Goldberg J."/>
            <person name="Griggs A."/>
            <person name="Gujja S."/>
            <person name="Heiman D."/>
            <person name="Hepburn T."/>
            <person name="Howarth C."/>
            <person name="Jen D."/>
            <person name="Larson L."/>
            <person name="Lewis B."/>
            <person name="Mehta T."/>
            <person name="Park D."/>
            <person name="Pearson M."/>
            <person name="Roberts A."/>
            <person name="Saif S."/>
            <person name="Shenoy N."/>
            <person name="Sisk P."/>
            <person name="Stolte C."/>
            <person name="Sykes S."/>
            <person name="Thomson T."/>
            <person name="Walk T."/>
            <person name="White J."/>
            <person name="Yandava C."/>
            <person name="Burger G."/>
            <person name="Gray M.W."/>
            <person name="Holland P.W.H."/>
            <person name="King N."/>
            <person name="Lang F.B.F."/>
            <person name="Roger A.J."/>
            <person name="Ruiz-Trillo I."/>
            <person name="Lander E."/>
            <person name="Nusbaum C."/>
        </authorList>
    </citation>
    <scope>NUCLEOTIDE SEQUENCE [LARGE SCALE GENOMIC DNA]</scope>
    <source>
        <strain evidence="16 17">DAOM BR117</strain>
    </source>
</reference>
<dbReference type="VEuPathDB" id="FungiDB:SPPG_02976"/>
<dbReference type="Gene3D" id="3.10.120.10">
    <property type="entry name" value="Cytochrome b5-like heme/steroid binding domain"/>
    <property type="match status" value="1"/>
</dbReference>
<protein>
    <recommendedName>
        <fullName evidence="8">Nitrate reductase [NADPH]</fullName>
        <ecNumber evidence="7">1.7.1.3</ecNumber>
    </recommendedName>
</protein>
<proteinExistence type="inferred from homology"/>
<dbReference type="InterPro" id="IPR017938">
    <property type="entry name" value="Riboflavin_synthase-like_b-brl"/>
</dbReference>
<dbReference type="STRING" id="645134.A0A0L0HN51"/>
<dbReference type="Pfam" id="PF00173">
    <property type="entry name" value="Cyt-b5"/>
    <property type="match status" value="1"/>
</dbReference>
<dbReference type="PANTHER" id="PTHR19372">
    <property type="entry name" value="SULFITE REDUCTASE"/>
    <property type="match status" value="1"/>
</dbReference>
<dbReference type="Gene3D" id="2.40.30.10">
    <property type="entry name" value="Translation factors"/>
    <property type="match status" value="1"/>
</dbReference>
<evidence type="ECO:0000259" key="14">
    <source>
        <dbReference type="PROSITE" id="PS50255"/>
    </source>
</evidence>
<dbReference type="InterPro" id="IPR039261">
    <property type="entry name" value="FNR_nucleotide-bd"/>
</dbReference>
<dbReference type="OrthoDB" id="432685at2759"/>
<dbReference type="PRINTS" id="PR00363">
    <property type="entry name" value="CYTOCHROMEB5"/>
</dbReference>
<evidence type="ECO:0000256" key="9">
    <source>
        <dbReference type="ARBA" id="ARBA00022505"/>
    </source>
</evidence>
<dbReference type="Gene3D" id="3.90.420.10">
    <property type="entry name" value="Oxidoreductase, molybdopterin-binding domain"/>
    <property type="match status" value="1"/>
</dbReference>
<gene>
    <name evidence="16" type="ORF">SPPG_02976</name>
</gene>
<dbReference type="Pfam" id="PF00970">
    <property type="entry name" value="FAD_binding_6"/>
    <property type="match status" value="1"/>
</dbReference>
<feature type="domain" description="FAD-binding FR-type" evidence="15">
    <location>
        <begin position="532"/>
        <end position="644"/>
    </location>
</feature>
<evidence type="ECO:0000256" key="10">
    <source>
        <dbReference type="ARBA" id="ARBA00022723"/>
    </source>
</evidence>
<dbReference type="PRINTS" id="PR00407">
    <property type="entry name" value="EUMOPTERIN"/>
</dbReference>
<dbReference type="Proteomes" id="UP000053201">
    <property type="component" value="Unassembled WGS sequence"/>
</dbReference>
<dbReference type="InterPro" id="IPR001199">
    <property type="entry name" value="Cyt_B5-like_heme/steroid-bd"/>
</dbReference>
<keyword evidence="17" id="KW-1185">Reference proteome</keyword>
<evidence type="ECO:0000256" key="3">
    <source>
        <dbReference type="ARBA" id="ARBA00001974"/>
    </source>
</evidence>
<sequence>MGHAHKTQNAFDAYDPDNWVKRNERLVKRTGILPLNAETPVEVLLNEAVTPSSLHYVRNHGAVPKLDWAKHVIELKAGDNTINISMDQLEKDYEPCTLLVTFACDGIRRKELNEIRRSNGFDWATGAVSTAKWKGALLRDVLQKNFSDLQKYKFVLFEACDDLNNGSYGTSIPIDHALDPSADVLIAYEMNDERIPPDHGYPVRTVLPGCVGGRMVKWLKQIILSEKESQNWHHFHDNRVLPPTITNNAMASGIWKNPDYLLYELNVNSVILFPAHGQKLDVKDITSNFTVTGYAYDGGGRKISRVEVTLDGGESWNECKIAYPEDYEPRHGRKWWVMCKWSIEFPAWKVVSARDMAVRAWNASLNTQPEHHTWNLLGMMNNAWYRVQVRRAQAECVEFVHPVRTSPGEGVKGWLEKAPVAYQENVPNRNYSWEEVAKHKARDDCWIVVNGKVYDVTDFLSQHPAGPGPIMAHAGTDATAVFTDIHSEDAHVLKASYVIGHIGQKVLKAHISERAKHPNLTPDGHAIVLNPHRWIPVTLVKKESITHDTRRFTFGLPSKEDRMWLPWGKHINLAITQETRMVVRPYTPVKPILEEEDDGTFDLVIKIYFPSEDRPGGELTQMLEGLKNGDEVKIKGPEGEIYYTGKGSFDVMGHFIHCKKVNFIVGGTGLTPALAVIRAALLAEKGRHLQISLVYANKTTDDILCGDELDHFLKEFKDNFKLWHVISRLGDSEKKNWPYGSGHIDGKTLQDHCFPPADDTACFVCGPPAMVAQAVMPNLAELGFDEDHVFEF</sequence>
<dbReference type="PROSITE" id="PS51384">
    <property type="entry name" value="FAD_FR"/>
    <property type="match status" value="1"/>
</dbReference>
<accession>A0A0L0HN51</accession>
<dbReference type="SUPFAM" id="SSF52343">
    <property type="entry name" value="Ferredoxin reductase-like, C-terminal NADP-linked domain"/>
    <property type="match status" value="1"/>
</dbReference>
<dbReference type="SUPFAM" id="SSF63380">
    <property type="entry name" value="Riboflavin synthase domain-like"/>
    <property type="match status" value="1"/>
</dbReference>
<comment type="cofactor">
    <cofactor evidence="3">
        <name>FAD</name>
        <dbReference type="ChEBI" id="CHEBI:57692"/>
    </cofactor>
</comment>
<dbReference type="CDD" id="cd06183">
    <property type="entry name" value="cyt_b5_reduct_like"/>
    <property type="match status" value="1"/>
</dbReference>
<dbReference type="SMART" id="SM01117">
    <property type="entry name" value="Cyt-b5"/>
    <property type="match status" value="1"/>
</dbReference>
<dbReference type="Gene3D" id="2.60.40.650">
    <property type="match status" value="1"/>
</dbReference>
<dbReference type="EMBL" id="KQ257453">
    <property type="protein sequence ID" value="KND02517.1"/>
    <property type="molecule type" value="Genomic_DNA"/>
</dbReference>
<dbReference type="eggNOG" id="KOG0537">
    <property type="taxonomic scope" value="Eukaryota"/>
</dbReference>
<keyword evidence="10" id="KW-0479">Metal-binding</keyword>
<dbReference type="GO" id="GO:0043546">
    <property type="term" value="F:molybdopterin cofactor binding"/>
    <property type="evidence" value="ECO:0007669"/>
    <property type="project" value="TreeGrafter"/>
</dbReference>
<evidence type="ECO:0000256" key="13">
    <source>
        <dbReference type="ARBA" id="ARBA00049155"/>
    </source>
</evidence>
<dbReference type="PROSITE" id="PS50255">
    <property type="entry name" value="CYTOCHROME_B5_2"/>
    <property type="match status" value="1"/>
</dbReference>
<evidence type="ECO:0000256" key="4">
    <source>
        <dbReference type="ARBA" id="ARBA00003838"/>
    </source>
</evidence>
<evidence type="ECO:0000256" key="6">
    <source>
        <dbReference type="ARBA" id="ARBA00011738"/>
    </source>
</evidence>
<evidence type="ECO:0000256" key="12">
    <source>
        <dbReference type="ARBA" id="ARBA00023063"/>
    </source>
</evidence>
<evidence type="ECO:0000256" key="7">
    <source>
        <dbReference type="ARBA" id="ARBA00012673"/>
    </source>
</evidence>
<dbReference type="SUPFAM" id="SSF81296">
    <property type="entry name" value="E set domains"/>
    <property type="match status" value="1"/>
</dbReference>
<dbReference type="InParanoid" id="A0A0L0HN51"/>
<evidence type="ECO:0000256" key="1">
    <source>
        <dbReference type="ARBA" id="ARBA00001924"/>
    </source>
</evidence>
<dbReference type="eggNOG" id="KOG0534">
    <property type="taxonomic scope" value="Eukaryota"/>
</dbReference>
<name>A0A0L0HN51_SPIPD</name>
<dbReference type="InterPro" id="IPR001433">
    <property type="entry name" value="OxRdtase_FAD/NAD-bd"/>
</dbReference>
<dbReference type="GO" id="GO:0008482">
    <property type="term" value="F:sulfite oxidase activity"/>
    <property type="evidence" value="ECO:0007669"/>
    <property type="project" value="TreeGrafter"/>
</dbReference>
<dbReference type="InterPro" id="IPR000572">
    <property type="entry name" value="OxRdtase_Mopterin-bd_dom"/>
</dbReference>
<dbReference type="GO" id="GO:0042128">
    <property type="term" value="P:nitrate assimilation"/>
    <property type="evidence" value="ECO:0007669"/>
    <property type="project" value="UniProtKB-KW"/>
</dbReference>
<dbReference type="InterPro" id="IPR036400">
    <property type="entry name" value="Cyt_B5-like_heme/steroid_sf"/>
</dbReference>
<evidence type="ECO:0000256" key="11">
    <source>
        <dbReference type="ARBA" id="ARBA00023002"/>
    </source>
</evidence>
<feature type="domain" description="Cytochrome b5 heme-binding" evidence="14">
    <location>
        <begin position="428"/>
        <end position="503"/>
    </location>
</feature>
<comment type="cofactor">
    <cofactor evidence="2">
        <name>heme</name>
        <dbReference type="ChEBI" id="CHEBI:30413"/>
    </cofactor>
</comment>
<dbReference type="SUPFAM" id="SSF55856">
    <property type="entry name" value="Cytochrome b5-like heme/steroid binding domain"/>
    <property type="match status" value="1"/>
</dbReference>
<evidence type="ECO:0000256" key="5">
    <source>
        <dbReference type="ARBA" id="ARBA00006253"/>
    </source>
</evidence>
<dbReference type="Pfam" id="PF03404">
    <property type="entry name" value="Mo-co_dimer"/>
    <property type="match status" value="1"/>
</dbReference>
<comment type="subunit">
    <text evidence="6">Homodimer.</text>
</comment>
<keyword evidence="9" id="KW-0500">Molybdenum</keyword>
<dbReference type="InterPro" id="IPR014756">
    <property type="entry name" value="Ig_E-set"/>
</dbReference>
<dbReference type="Pfam" id="PF00175">
    <property type="entry name" value="NAD_binding_1"/>
    <property type="match status" value="1"/>
</dbReference>
<comment type="catalytic activity">
    <reaction evidence="13">
        <text>nitrite + NADP(+) + H2O = nitrate + NADPH + H(+)</text>
        <dbReference type="Rhea" id="RHEA:19061"/>
        <dbReference type="ChEBI" id="CHEBI:15377"/>
        <dbReference type="ChEBI" id="CHEBI:15378"/>
        <dbReference type="ChEBI" id="CHEBI:16301"/>
        <dbReference type="ChEBI" id="CHEBI:17632"/>
        <dbReference type="ChEBI" id="CHEBI:57783"/>
        <dbReference type="ChEBI" id="CHEBI:58349"/>
        <dbReference type="EC" id="1.7.1.3"/>
    </reaction>
</comment>
<dbReference type="InterPro" id="IPR036374">
    <property type="entry name" value="OxRdtase_Mopterin-bd_sf"/>
</dbReference>
<comment type="cofactor">
    <cofactor evidence="1">
        <name>Mo-molybdopterin</name>
        <dbReference type="ChEBI" id="CHEBI:71302"/>
    </cofactor>
</comment>
<evidence type="ECO:0000256" key="8">
    <source>
        <dbReference type="ARBA" id="ARBA00015499"/>
    </source>
</evidence>
<dbReference type="GeneID" id="27686525"/>
<dbReference type="eggNOG" id="KOG0535">
    <property type="taxonomic scope" value="Eukaryota"/>
</dbReference>
<evidence type="ECO:0000259" key="15">
    <source>
        <dbReference type="PROSITE" id="PS51384"/>
    </source>
</evidence>
<dbReference type="InterPro" id="IPR005066">
    <property type="entry name" value="MoCF_OxRdtse_dimer"/>
</dbReference>
<dbReference type="GO" id="GO:0030151">
    <property type="term" value="F:molybdenum ion binding"/>
    <property type="evidence" value="ECO:0007669"/>
    <property type="project" value="InterPro"/>
</dbReference>
<keyword evidence="11" id="KW-0560">Oxidoreductase</keyword>
<dbReference type="PANTHER" id="PTHR19372:SF7">
    <property type="entry name" value="SULFITE OXIDASE, MITOCHONDRIAL"/>
    <property type="match status" value="1"/>
</dbReference>
<dbReference type="GO" id="GO:0006790">
    <property type="term" value="P:sulfur compound metabolic process"/>
    <property type="evidence" value="ECO:0007669"/>
    <property type="project" value="TreeGrafter"/>
</dbReference>
<dbReference type="InterPro" id="IPR008335">
    <property type="entry name" value="Mopterin_OxRdtase_euk"/>
</dbReference>
<comment type="similarity">
    <text evidence="5">Belongs to the nitrate reductase family.</text>
</comment>
<dbReference type="Pfam" id="PF00174">
    <property type="entry name" value="Oxidored_molyb"/>
    <property type="match status" value="1"/>
</dbReference>